<dbReference type="EMBL" id="CP036274">
    <property type="protein sequence ID" value="QDU26846.1"/>
    <property type="molecule type" value="Genomic_DNA"/>
</dbReference>
<gene>
    <name evidence="2" type="ORF">ETAA8_19300</name>
</gene>
<dbReference type="AlphaFoldDB" id="A0A517Y9E8"/>
<evidence type="ECO:0000256" key="1">
    <source>
        <dbReference type="SAM" id="Phobius"/>
    </source>
</evidence>
<evidence type="ECO:0000313" key="2">
    <source>
        <dbReference type="EMBL" id="QDU26846.1"/>
    </source>
</evidence>
<name>A0A517Y9E8_9BACT</name>
<keyword evidence="1" id="KW-0812">Transmembrane</keyword>
<protein>
    <submittedName>
        <fullName evidence="2">Uncharacterized protein</fullName>
    </submittedName>
</protein>
<dbReference type="OrthoDB" id="291597at2"/>
<dbReference type="RefSeq" id="WP_145087702.1">
    <property type="nucleotide sequence ID" value="NZ_CP036274.1"/>
</dbReference>
<keyword evidence="1" id="KW-0472">Membrane</keyword>
<keyword evidence="3" id="KW-1185">Reference proteome</keyword>
<sequence length="216" mass="23464">MTDPVRSRPWYRLQFNLGTLLWLMLVIGMAIAWWNDRQRFEVRLQKLEQTYAPAAQSLWGAADILGAPDDPTGTAGKSWCPLGSNGADWVEVGFNRAVAASTIDLYETYAVGCVKEVLVVDRAGNETSIWKGTDPTPAAARTGLFRVPVPKSLPAVQRVKIHVDSVGKSPWPCLDAVGLTSATGKTVWATSSACSSVYGNSSLTASSQQSKWQGFW</sequence>
<reference evidence="2 3" key="1">
    <citation type="submission" date="2019-02" db="EMBL/GenBank/DDBJ databases">
        <title>Deep-cultivation of Planctomycetes and their phenomic and genomic characterization uncovers novel biology.</title>
        <authorList>
            <person name="Wiegand S."/>
            <person name="Jogler M."/>
            <person name="Boedeker C."/>
            <person name="Pinto D."/>
            <person name="Vollmers J."/>
            <person name="Rivas-Marin E."/>
            <person name="Kohn T."/>
            <person name="Peeters S.H."/>
            <person name="Heuer A."/>
            <person name="Rast P."/>
            <person name="Oberbeckmann S."/>
            <person name="Bunk B."/>
            <person name="Jeske O."/>
            <person name="Meyerdierks A."/>
            <person name="Storesund J.E."/>
            <person name="Kallscheuer N."/>
            <person name="Luecker S."/>
            <person name="Lage O.M."/>
            <person name="Pohl T."/>
            <person name="Merkel B.J."/>
            <person name="Hornburger P."/>
            <person name="Mueller R.-W."/>
            <person name="Bruemmer F."/>
            <person name="Labrenz M."/>
            <person name="Spormann A.M."/>
            <person name="Op den Camp H."/>
            <person name="Overmann J."/>
            <person name="Amann R."/>
            <person name="Jetten M.S.M."/>
            <person name="Mascher T."/>
            <person name="Medema M.H."/>
            <person name="Devos D.P."/>
            <person name="Kaster A.-K."/>
            <person name="Ovreas L."/>
            <person name="Rohde M."/>
            <person name="Galperin M.Y."/>
            <person name="Jogler C."/>
        </authorList>
    </citation>
    <scope>NUCLEOTIDE SEQUENCE [LARGE SCALE GENOMIC DNA]</scope>
    <source>
        <strain evidence="2 3">ETA_A8</strain>
    </source>
</reference>
<dbReference type="Proteomes" id="UP000315017">
    <property type="component" value="Chromosome"/>
</dbReference>
<feature type="transmembrane region" description="Helical" evidence="1">
    <location>
        <begin position="15"/>
        <end position="34"/>
    </location>
</feature>
<dbReference type="KEGG" id="aagg:ETAA8_19300"/>
<organism evidence="2 3">
    <name type="scientific">Anatilimnocola aggregata</name>
    <dbReference type="NCBI Taxonomy" id="2528021"/>
    <lineage>
        <taxon>Bacteria</taxon>
        <taxon>Pseudomonadati</taxon>
        <taxon>Planctomycetota</taxon>
        <taxon>Planctomycetia</taxon>
        <taxon>Pirellulales</taxon>
        <taxon>Pirellulaceae</taxon>
        <taxon>Anatilimnocola</taxon>
    </lineage>
</organism>
<evidence type="ECO:0000313" key="3">
    <source>
        <dbReference type="Proteomes" id="UP000315017"/>
    </source>
</evidence>
<proteinExistence type="predicted"/>
<accession>A0A517Y9E8</accession>
<keyword evidence="1" id="KW-1133">Transmembrane helix</keyword>